<name>A0A2D3WFB8_9BACT</name>
<dbReference type="Proteomes" id="UP000231638">
    <property type="component" value="Unassembled WGS sequence"/>
</dbReference>
<evidence type="ECO:0000313" key="2">
    <source>
        <dbReference type="Proteomes" id="UP000231638"/>
    </source>
</evidence>
<reference evidence="1 2" key="1">
    <citation type="journal article" date="2017" name="Front. Microbiol.">
        <title>Comparative Genomic Analysis of the Class Epsilonproteobacteria and Proposed Reclassification to Epsilonbacteraeota (phyl. nov.).</title>
        <authorList>
            <person name="Waite D.W."/>
            <person name="Vanwonterghem I."/>
            <person name="Rinke C."/>
            <person name="Parks D.H."/>
            <person name="Zhang Y."/>
            <person name="Takai K."/>
            <person name="Sievert S.M."/>
            <person name="Simon J."/>
            <person name="Campbell B.J."/>
            <person name="Hanson T.E."/>
            <person name="Woyke T."/>
            <person name="Klotz M.G."/>
            <person name="Hugenholtz P."/>
        </authorList>
    </citation>
    <scope>NUCLEOTIDE SEQUENCE [LARGE SCALE GENOMIC DNA]</scope>
    <source>
        <strain evidence="1">UBA11420</strain>
    </source>
</reference>
<protein>
    <submittedName>
        <fullName evidence="1">Uncharacterized protein</fullName>
    </submittedName>
</protein>
<organism evidence="1 2">
    <name type="scientific">Sulfurospirillum cavolei</name>
    <dbReference type="NCBI Taxonomy" id="366522"/>
    <lineage>
        <taxon>Bacteria</taxon>
        <taxon>Pseudomonadati</taxon>
        <taxon>Campylobacterota</taxon>
        <taxon>Epsilonproteobacteria</taxon>
        <taxon>Campylobacterales</taxon>
        <taxon>Sulfurospirillaceae</taxon>
        <taxon>Sulfurospirillum</taxon>
    </lineage>
</organism>
<dbReference type="AlphaFoldDB" id="A0A2D3WFB8"/>
<dbReference type="STRING" id="366522.GCA_001548055_01438"/>
<dbReference type="EMBL" id="DLUG01000137">
    <property type="protein sequence ID" value="DAB36404.1"/>
    <property type="molecule type" value="Genomic_DNA"/>
</dbReference>
<comment type="caution">
    <text evidence="1">The sequence shown here is derived from an EMBL/GenBank/DDBJ whole genome shotgun (WGS) entry which is preliminary data.</text>
</comment>
<proteinExistence type="predicted"/>
<sequence>MISTLRKLSGLRSDIAKTSSSSVNFNANLPVTIEVLKKIDPLRYRLRVGRKELTTKSQKELIAGKKYWANFSEGKGGILTISHLYPQPSLFDDALFTPLEIELFCNDEGFNTTLFKTFLLDNLAREEQDKTLFQTYGYMLLALSKYVVHLPLLWSEQKHMIQFSLFDTHDVSFYMALEHLGPLRGTWSNRQLELCVMYEKSLYYLQKEQAKLGMITQIRLEREIKPLFDSADVILDIKG</sequence>
<evidence type="ECO:0000313" key="1">
    <source>
        <dbReference type="EMBL" id="DAB36404.1"/>
    </source>
</evidence>
<accession>A0A2D3WFB8</accession>
<gene>
    <name evidence="1" type="ORF">CFH80_05050</name>
</gene>